<gene>
    <name evidence="4" type="ORF">F4556_005483</name>
</gene>
<evidence type="ECO:0000313" key="5">
    <source>
        <dbReference type="Proteomes" id="UP000573327"/>
    </source>
</evidence>
<keyword evidence="5" id="KW-1185">Reference proteome</keyword>
<protein>
    <submittedName>
        <fullName evidence="4">Arsenite-transporting ATPase</fullName>
    </submittedName>
</protein>
<dbReference type="Pfam" id="PF02374">
    <property type="entry name" value="ArsA_ATPase"/>
    <property type="match status" value="1"/>
</dbReference>
<dbReference type="SUPFAM" id="SSF52540">
    <property type="entry name" value="P-loop containing nucleoside triphosphate hydrolases"/>
    <property type="match status" value="1"/>
</dbReference>
<dbReference type="Pfam" id="PF17886">
    <property type="entry name" value="ArsA_HSP20"/>
    <property type="match status" value="1"/>
</dbReference>
<dbReference type="Gene3D" id="3.40.50.300">
    <property type="entry name" value="P-loop containing nucleotide triphosphate hydrolases"/>
    <property type="match status" value="1"/>
</dbReference>
<sequence>MRTILVSGDGAEEVAAATALHHARQGLTTHLLAADDPHRVLDDVLGTRLTDQAVRYADALTVARTDGPSAFRAAIDGLSGVLGPAFDLLGATPLDPEELTPLPGTGQLALLRSLRTVRDQVLVVAAPRPAELIAALALPEQLDRYLARLLPEQRQAARALRPLLAAVAGVPMPAEWLFEARTRAAAALAEARAVIEAPGTTVRLVVQAAAPRAAELRRIRAGLALHRLRLDAVVAHRALPAAATGSADPWLAAHAVRERDTLAELAAELDVPLLTSRQPGPALEAVAEQLYGGAAAPQAAEHPWWVEDRLAEDGLLLWHLALPGADRAELELVRRGDELVVGLGGYRRLLPLPAALRRCTVSGAALTDGTLTVRFTPDRDLWPRGLTEGIG</sequence>
<evidence type="ECO:0000259" key="3">
    <source>
        <dbReference type="Pfam" id="PF17886"/>
    </source>
</evidence>
<organism evidence="4 5">
    <name type="scientific">Kitasatospora gansuensis</name>
    <dbReference type="NCBI Taxonomy" id="258050"/>
    <lineage>
        <taxon>Bacteria</taxon>
        <taxon>Bacillati</taxon>
        <taxon>Actinomycetota</taxon>
        <taxon>Actinomycetes</taxon>
        <taxon>Kitasatosporales</taxon>
        <taxon>Streptomycetaceae</taxon>
        <taxon>Kitasatospora</taxon>
    </lineage>
</organism>
<dbReference type="Gene3D" id="2.60.40.790">
    <property type="match status" value="1"/>
</dbReference>
<evidence type="ECO:0000256" key="1">
    <source>
        <dbReference type="ARBA" id="ARBA00011040"/>
    </source>
</evidence>
<evidence type="ECO:0000259" key="2">
    <source>
        <dbReference type="Pfam" id="PF02374"/>
    </source>
</evidence>
<dbReference type="InterPro" id="IPR008978">
    <property type="entry name" value="HSP20-like_chaperone"/>
</dbReference>
<dbReference type="InterPro" id="IPR025723">
    <property type="entry name" value="ArsA/GET3_ATPase-like"/>
</dbReference>
<dbReference type="InterPro" id="IPR040612">
    <property type="entry name" value="ArsA_HSP20-like"/>
</dbReference>
<reference evidence="4 5" key="1">
    <citation type="submission" date="2020-08" db="EMBL/GenBank/DDBJ databases">
        <title>Sequencing the genomes of 1000 actinobacteria strains.</title>
        <authorList>
            <person name="Klenk H.-P."/>
        </authorList>
    </citation>
    <scope>NUCLEOTIDE SEQUENCE [LARGE SCALE GENOMIC DNA]</scope>
    <source>
        <strain evidence="4 5">DSM 44786</strain>
    </source>
</reference>
<feature type="domain" description="ArsA/GET3 Anion-transporting ATPase-like" evidence="2">
    <location>
        <begin position="1"/>
        <end position="244"/>
    </location>
</feature>
<dbReference type="InterPro" id="IPR027417">
    <property type="entry name" value="P-loop_NTPase"/>
</dbReference>
<dbReference type="Proteomes" id="UP000573327">
    <property type="component" value="Unassembled WGS sequence"/>
</dbReference>
<comment type="similarity">
    <text evidence="1">Belongs to the arsA ATPase family.</text>
</comment>
<proteinExistence type="inferred from homology"/>
<comment type="caution">
    <text evidence="4">The sequence shown here is derived from an EMBL/GenBank/DDBJ whole genome shotgun (WGS) entry which is preliminary data.</text>
</comment>
<accession>A0A7W7WK87</accession>
<evidence type="ECO:0000313" key="4">
    <source>
        <dbReference type="EMBL" id="MBB4949948.1"/>
    </source>
</evidence>
<dbReference type="EMBL" id="JACHJR010000001">
    <property type="protein sequence ID" value="MBB4949948.1"/>
    <property type="molecule type" value="Genomic_DNA"/>
</dbReference>
<name>A0A7W7WK87_9ACTN</name>
<feature type="domain" description="ArsA HSP20-like" evidence="3">
    <location>
        <begin position="318"/>
        <end position="375"/>
    </location>
</feature>
<dbReference type="RefSeq" id="WP_184920670.1">
    <property type="nucleotide sequence ID" value="NZ_JACHJR010000001.1"/>
</dbReference>
<dbReference type="AlphaFoldDB" id="A0A7W7WK87"/>